<dbReference type="EMBL" id="JAGDYP010000001">
    <property type="protein sequence ID" value="MBO1883101.1"/>
    <property type="molecule type" value="Genomic_DNA"/>
</dbReference>
<dbReference type="InterPro" id="IPR051637">
    <property type="entry name" value="Ank_repeat_dom-contain_49"/>
</dbReference>
<comment type="caution">
    <text evidence="4">The sequence shown here is derived from an EMBL/GenBank/DDBJ whole genome shotgun (WGS) entry which is preliminary data.</text>
</comment>
<dbReference type="InterPro" id="IPR036770">
    <property type="entry name" value="Ankyrin_rpt-contain_sf"/>
</dbReference>
<proteinExistence type="predicted"/>
<evidence type="ECO:0000256" key="3">
    <source>
        <dbReference type="PROSITE-ProRule" id="PRU00023"/>
    </source>
</evidence>
<dbReference type="PANTHER" id="PTHR24180">
    <property type="entry name" value="CYCLIN-DEPENDENT KINASE INHIBITOR 2C-RELATED"/>
    <property type="match status" value="1"/>
</dbReference>
<accession>A0ABS3PUU8</accession>
<evidence type="ECO:0000256" key="1">
    <source>
        <dbReference type="ARBA" id="ARBA00022737"/>
    </source>
</evidence>
<evidence type="ECO:0000256" key="2">
    <source>
        <dbReference type="ARBA" id="ARBA00023043"/>
    </source>
</evidence>
<gene>
    <name evidence="4" type="ORF">J4N46_01315</name>
</gene>
<dbReference type="Gene3D" id="1.25.40.20">
    <property type="entry name" value="Ankyrin repeat-containing domain"/>
    <property type="match status" value="1"/>
</dbReference>
<organism evidence="4 5">
    <name type="scientific">Capnocytophaga bilenii</name>
    <dbReference type="NCBI Taxonomy" id="2819369"/>
    <lineage>
        <taxon>Bacteria</taxon>
        <taxon>Pseudomonadati</taxon>
        <taxon>Bacteroidota</taxon>
        <taxon>Flavobacteriia</taxon>
        <taxon>Flavobacteriales</taxon>
        <taxon>Flavobacteriaceae</taxon>
        <taxon>Capnocytophaga</taxon>
    </lineage>
</organism>
<dbReference type="RefSeq" id="WP_208057630.1">
    <property type="nucleotide sequence ID" value="NZ_JAGDYP010000001.1"/>
</dbReference>
<name>A0ABS3PUU8_9FLAO</name>
<evidence type="ECO:0000313" key="4">
    <source>
        <dbReference type="EMBL" id="MBO1883101.1"/>
    </source>
</evidence>
<dbReference type="PROSITE" id="PS50297">
    <property type="entry name" value="ANK_REP_REGION"/>
    <property type="match status" value="1"/>
</dbReference>
<dbReference type="SMART" id="SM00248">
    <property type="entry name" value="ANK"/>
    <property type="match status" value="3"/>
</dbReference>
<sequence>MTIDELKKVLLEGDWEKFKNCLETYNIDDYDKFGNNILHYYLKTKEAKKISTKKILNALINRGIDINQKQKDKQYGYSPMHFAVITKNIEAFDYLIEKGADINAQNINGNTILFSLVFYYKRDIDTYSEMINILLNKGADAHLKNNYGVSAYSLAHSIANSDVKKFFK</sequence>
<dbReference type="PROSITE" id="PS50088">
    <property type="entry name" value="ANK_REPEAT"/>
    <property type="match status" value="1"/>
</dbReference>
<keyword evidence="2 3" id="KW-0040">ANK repeat</keyword>
<reference evidence="4 5" key="1">
    <citation type="submission" date="2021-03" db="EMBL/GenBank/DDBJ databases">
        <title>Isolation and description of Capnocytophaga bilenii sp. nov., a novel Capnocytophaga species, isolated from a gingivitis subject.</title>
        <authorList>
            <person name="Antezack A."/>
            <person name="Monnet-Corti V."/>
            <person name="La Scola B."/>
        </authorList>
    </citation>
    <scope>NUCLEOTIDE SEQUENCE [LARGE SCALE GENOMIC DNA]</scope>
    <source>
        <strain evidence="4 5">Marseille-Q4570</strain>
    </source>
</reference>
<dbReference type="Proteomes" id="UP000681610">
    <property type="component" value="Unassembled WGS sequence"/>
</dbReference>
<dbReference type="Pfam" id="PF12796">
    <property type="entry name" value="Ank_2"/>
    <property type="match status" value="1"/>
</dbReference>
<protein>
    <submittedName>
        <fullName evidence="4">Ankyrin repeat domain-containing protein</fullName>
    </submittedName>
</protein>
<evidence type="ECO:0000313" key="5">
    <source>
        <dbReference type="Proteomes" id="UP000681610"/>
    </source>
</evidence>
<dbReference type="SUPFAM" id="SSF48403">
    <property type="entry name" value="Ankyrin repeat"/>
    <property type="match status" value="1"/>
</dbReference>
<keyword evidence="1" id="KW-0677">Repeat</keyword>
<feature type="repeat" description="ANK" evidence="3">
    <location>
        <begin position="75"/>
        <end position="107"/>
    </location>
</feature>
<dbReference type="InterPro" id="IPR002110">
    <property type="entry name" value="Ankyrin_rpt"/>
</dbReference>
<dbReference type="PANTHER" id="PTHR24180:SF45">
    <property type="entry name" value="POLY [ADP-RIBOSE] POLYMERASE TANKYRASE"/>
    <property type="match status" value="1"/>
</dbReference>
<keyword evidence="5" id="KW-1185">Reference proteome</keyword>